<organism evidence="2 3">
    <name type="scientific">Mojavia pulchra JT2-VF2</name>
    <dbReference type="NCBI Taxonomy" id="287848"/>
    <lineage>
        <taxon>Bacteria</taxon>
        <taxon>Bacillati</taxon>
        <taxon>Cyanobacteriota</taxon>
        <taxon>Cyanophyceae</taxon>
        <taxon>Nostocales</taxon>
        <taxon>Nostocaceae</taxon>
    </lineage>
</organism>
<dbReference type="AlphaFoldDB" id="A0A951PY71"/>
<dbReference type="Proteomes" id="UP000715781">
    <property type="component" value="Unassembled WGS sequence"/>
</dbReference>
<gene>
    <name evidence="2" type="ORF">KME32_15065</name>
</gene>
<accession>A0A951PY71</accession>
<protein>
    <recommendedName>
        <fullName evidence="4">Type II secretion system protein GspC N-terminal domain-containing protein</fullName>
    </recommendedName>
</protein>
<comment type="caution">
    <text evidence="2">The sequence shown here is derived from an EMBL/GenBank/DDBJ whole genome shotgun (WGS) entry which is preliminary data.</text>
</comment>
<keyword evidence="1" id="KW-0472">Membrane</keyword>
<feature type="transmembrane region" description="Helical" evidence="1">
    <location>
        <begin position="115"/>
        <end position="136"/>
    </location>
</feature>
<sequence length="430" mass="45695">MLKEASTHLIIPEISEDLIVNEPWSIDIYADGLMNDIFADIDQILDVSGNITSQTRNLGYGSAQTVKMPQIVLPNQLNRTVQRVPQKRKPLSKVVVGTHGVKPVSRSPQTSNRALGKLLVVGSTVGVAIAGVIYLVHSGVLTLLTFTPTLPKLQVSQPQLPTKVDVEAELVDYMLGALAVIDRQQSRNNYSSANSGLAVAGTPNQTALAFANNQRSVILPPPLAANNTPPAPKSSTNIVERIYIPVYQAPSPMRYTPPVIPGVPKPISSVATATVSQPDTVKNALNSVQKAPKPVSVNMLAAAVRPELKPVAVRTAPITVGKSSKLLPAFPVVPFRSAPPQLSADTAPVAVAFQQQVTPPTTAAPSHTLEGLLELGSKSAALFKIEGVTQRFVVGERIGSSGWTLVDVSNGEAIIRRNGEVRSIYTGQKL</sequence>
<proteinExistence type="predicted"/>
<evidence type="ECO:0000313" key="2">
    <source>
        <dbReference type="EMBL" id="MBW4562439.1"/>
    </source>
</evidence>
<evidence type="ECO:0008006" key="4">
    <source>
        <dbReference type="Google" id="ProtNLM"/>
    </source>
</evidence>
<evidence type="ECO:0000313" key="3">
    <source>
        <dbReference type="Proteomes" id="UP000715781"/>
    </source>
</evidence>
<reference evidence="2" key="1">
    <citation type="submission" date="2021-05" db="EMBL/GenBank/DDBJ databases">
        <authorList>
            <person name="Pietrasiak N."/>
            <person name="Ward R."/>
            <person name="Stajich J.E."/>
            <person name="Kurbessoian T."/>
        </authorList>
    </citation>
    <scope>NUCLEOTIDE SEQUENCE</scope>
    <source>
        <strain evidence="2">JT2-VF2</strain>
    </source>
</reference>
<name>A0A951PY71_9NOST</name>
<dbReference type="EMBL" id="JAHHHN010000007">
    <property type="protein sequence ID" value="MBW4562439.1"/>
    <property type="molecule type" value="Genomic_DNA"/>
</dbReference>
<keyword evidence="1" id="KW-1133">Transmembrane helix</keyword>
<evidence type="ECO:0000256" key="1">
    <source>
        <dbReference type="SAM" id="Phobius"/>
    </source>
</evidence>
<keyword evidence="1" id="KW-0812">Transmembrane</keyword>
<reference evidence="2" key="2">
    <citation type="journal article" date="2022" name="Microbiol. Resour. Announc.">
        <title>Metagenome Sequencing to Explore Phylogenomics of Terrestrial Cyanobacteria.</title>
        <authorList>
            <person name="Ward R.D."/>
            <person name="Stajich J.E."/>
            <person name="Johansen J.R."/>
            <person name="Huntemann M."/>
            <person name="Clum A."/>
            <person name="Foster B."/>
            <person name="Foster B."/>
            <person name="Roux S."/>
            <person name="Palaniappan K."/>
            <person name="Varghese N."/>
            <person name="Mukherjee S."/>
            <person name="Reddy T.B.K."/>
            <person name="Daum C."/>
            <person name="Copeland A."/>
            <person name="Chen I.A."/>
            <person name="Ivanova N.N."/>
            <person name="Kyrpides N.C."/>
            <person name="Shapiro N."/>
            <person name="Eloe-Fadrosh E.A."/>
            <person name="Pietrasiak N."/>
        </authorList>
    </citation>
    <scope>NUCLEOTIDE SEQUENCE</scope>
    <source>
        <strain evidence="2">JT2-VF2</strain>
    </source>
</reference>